<feature type="transmembrane region" description="Helical" evidence="6">
    <location>
        <begin position="176"/>
        <end position="197"/>
    </location>
</feature>
<feature type="transmembrane region" description="Helical" evidence="6">
    <location>
        <begin position="394"/>
        <end position="416"/>
    </location>
</feature>
<dbReference type="InterPro" id="IPR050833">
    <property type="entry name" value="Poly_Biosynth_Transport"/>
</dbReference>
<evidence type="ECO:0000256" key="2">
    <source>
        <dbReference type="ARBA" id="ARBA00022475"/>
    </source>
</evidence>
<dbReference type="PANTHER" id="PTHR30250">
    <property type="entry name" value="PST FAMILY PREDICTED COLANIC ACID TRANSPORTER"/>
    <property type="match status" value="1"/>
</dbReference>
<keyword evidence="2" id="KW-1003">Cell membrane</keyword>
<dbReference type="AlphaFoldDB" id="A0A1H0GFU2"/>
<protein>
    <submittedName>
        <fullName evidence="7">Membrane protein involved in the export of O-antigen and teichoic acid</fullName>
    </submittedName>
</protein>
<name>A0A1H0GFU2_9BACI</name>
<evidence type="ECO:0000313" key="7">
    <source>
        <dbReference type="EMBL" id="SDO05760.1"/>
    </source>
</evidence>
<dbReference type="GO" id="GO:0005886">
    <property type="term" value="C:plasma membrane"/>
    <property type="evidence" value="ECO:0007669"/>
    <property type="project" value="UniProtKB-SubCell"/>
</dbReference>
<feature type="transmembrane region" description="Helical" evidence="6">
    <location>
        <begin position="51"/>
        <end position="71"/>
    </location>
</feature>
<dbReference type="InterPro" id="IPR002797">
    <property type="entry name" value="Polysacc_synth"/>
</dbReference>
<feature type="transmembrane region" description="Helical" evidence="6">
    <location>
        <begin position="118"/>
        <end position="135"/>
    </location>
</feature>
<feature type="transmembrane region" description="Helical" evidence="6">
    <location>
        <begin position="294"/>
        <end position="315"/>
    </location>
</feature>
<evidence type="ECO:0000256" key="1">
    <source>
        <dbReference type="ARBA" id="ARBA00004651"/>
    </source>
</evidence>
<dbReference type="PANTHER" id="PTHR30250:SF11">
    <property type="entry name" value="O-ANTIGEN TRANSPORTER-RELATED"/>
    <property type="match status" value="1"/>
</dbReference>
<gene>
    <name evidence="7" type="ORF">SAMN04488053_10692</name>
</gene>
<organism evidence="7 8">
    <name type="scientific">Alkalicoccus daliensis</name>
    <dbReference type="NCBI Taxonomy" id="745820"/>
    <lineage>
        <taxon>Bacteria</taxon>
        <taxon>Bacillati</taxon>
        <taxon>Bacillota</taxon>
        <taxon>Bacilli</taxon>
        <taxon>Bacillales</taxon>
        <taxon>Bacillaceae</taxon>
        <taxon>Alkalicoccus</taxon>
    </lineage>
</organism>
<feature type="transmembrane region" description="Helical" evidence="6">
    <location>
        <begin position="217"/>
        <end position="233"/>
    </location>
</feature>
<dbReference type="Pfam" id="PF01943">
    <property type="entry name" value="Polysacc_synt"/>
    <property type="match status" value="1"/>
</dbReference>
<feature type="transmembrane region" description="Helical" evidence="6">
    <location>
        <begin position="367"/>
        <end position="388"/>
    </location>
</feature>
<sequence length="417" mass="46130">MLNFSKTNNKDFLKPLSLRKNMSWTLAGNLVYAACQWGMLVVLAKLGTPEMVGIFALALAITAPVMMLTNLQLRAIQATDTVERYTFNDYLGLRSLMSFIALLIICLIILLTNYSFETMLVILIISVAKIVESISDISFGLMQKNEFMDYIAISKIIKGILSLVTFGTILWITNSIIYGSLSLVITWGMVLILFDVYNAKRFAKFKPTFNFAKMKNIVILSLPLGVVLMMGSLNTNTPKYFLEYYIGQEALGYFAALAYLIIAGNTVISALGQSATPRLAKYYASGNTYSFRKLIYKLILIGLLVGSLALMGAIIMGEEILTILYQEDYANYSYVFILIMIAGVIKYVASFLGYGITATRSFKIQPLIGGVYVSASLIGGYLLIPSYGLEGASYVLILASIVELVTKSIVLIKLLYF</sequence>
<comment type="subcellular location">
    <subcellularLocation>
        <location evidence="1">Cell membrane</location>
        <topology evidence="1">Multi-pass membrane protein</topology>
    </subcellularLocation>
</comment>
<dbReference type="STRING" id="745820.SAMN04488053_10692"/>
<feature type="transmembrane region" description="Helical" evidence="6">
    <location>
        <begin position="147"/>
        <end position="170"/>
    </location>
</feature>
<keyword evidence="4 6" id="KW-1133">Transmembrane helix</keyword>
<dbReference type="Proteomes" id="UP000198778">
    <property type="component" value="Unassembled WGS sequence"/>
</dbReference>
<keyword evidence="3 6" id="KW-0812">Transmembrane</keyword>
<dbReference type="RefSeq" id="WP_090842996.1">
    <property type="nucleotide sequence ID" value="NZ_FNIL01000006.1"/>
</dbReference>
<evidence type="ECO:0000256" key="5">
    <source>
        <dbReference type="ARBA" id="ARBA00023136"/>
    </source>
</evidence>
<feature type="transmembrane region" description="Helical" evidence="6">
    <location>
        <begin position="253"/>
        <end position="273"/>
    </location>
</feature>
<evidence type="ECO:0000256" key="6">
    <source>
        <dbReference type="SAM" id="Phobius"/>
    </source>
</evidence>
<keyword evidence="5 6" id="KW-0472">Membrane</keyword>
<keyword evidence="8" id="KW-1185">Reference proteome</keyword>
<evidence type="ECO:0000256" key="3">
    <source>
        <dbReference type="ARBA" id="ARBA00022692"/>
    </source>
</evidence>
<dbReference type="EMBL" id="FNIL01000006">
    <property type="protein sequence ID" value="SDO05760.1"/>
    <property type="molecule type" value="Genomic_DNA"/>
</dbReference>
<accession>A0A1H0GFU2</accession>
<feature type="transmembrane region" description="Helical" evidence="6">
    <location>
        <begin position="335"/>
        <end position="355"/>
    </location>
</feature>
<evidence type="ECO:0000313" key="8">
    <source>
        <dbReference type="Proteomes" id="UP000198778"/>
    </source>
</evidence>
<feature type="transmembrane region" description="Helical" evidence="6">
    <location>
        <begin position="91"/>
        <end position="112"/>
    </location>
</feature>
<evidence type="ECO:0000256" key="4">
    <source>
        <dbReference type="ARBA" id="ARBA00022989"/>
    </source>
</evidence>
<proteinExistence type="predicted"/>
<feature type="transmembrane region" description="Helical" evidence="6">
    <location>
        <begin position="21"/>
        <end position="39"/>
    </location>
</feature>
<dbReference type="OrthoDB" id="3246647at2"/>
<reference evidence="8" key="1">
    <citation type="submission" date="2016-10" db="EMBL/GenBank/DDBJ databases">
        <authorList>
            <person name="Varghese N."/>
            <person name="Submissions S."/>
        </authorList>
    </citation>
    <scope>NUCLEOTIDE SEQUENCE [LARGE SCALE GENOMIC DNA]</scope>
    <source>
        <strain evidence="8">CGMCC 1.10369</strain>
    </source>
</reference>